<dbReference type="EC" id="3.4.24.-" evidence="10"/>
<reference evidence="10 11" key="1">
    <citation type="submission" date="2023-06" db="EMBL/GenBank/DDBJ databases">
        <title>Pelomonas sp. APW6 16S ribosomal RNA gene genome sequencing and assembly.</title>
        <authorList>
            <person name="Woo H."/>
        </authorList>
    </citation>
    <scope>NUCLEOTIDE SEQUENCE [LARGE SCALE GENOMIC DNA]</scope>
    <source>
        <strain evidence="10 11">APW6</strain>
    </source>
</reference>
<dbReference type="Gene3D" id="1.10.1370.40">
    <property type="match status" value="1"/>
</dbReference>
<dbReference type="CDD" id="cd06456">
    <property type="entry name" value="M3A_DCP"/>
    <property type="match status" value="1"/>
</dbReference>
<feature type="chain" id="PRO_5045489967" evidence="8">
    <location>
        <begin position="23"/>
        <end position="732"/>
    </location>
</feature>
<evidence type="ECO:0000256" key="5">
    <source>
        <dbReference type="ARBA" id="ARBA00022833"/>
    </source>
</evidence>
<evidence type="ECO:0000313" key="11">
    <source>
        <dbReference type="Proteomes" id="UP001238603"/>
    </source>
</evidence>
<dbReference type="InterPro" id="IPR001567">
    <property type="entry name" value="Pept_M3A_M3B_dom"/>
</dbReference>
<keyword evidence="3 7" id="KW-0479">Metal-binding</keyword>
<comment type="similarity">
    <text evidence="1 7">Belongs to the peptidase M3 family.</text>
</comment>
<dbReference type="PANTHER" id="PTHR43660:SF1">
    <property type="entry name" value="DIPEPTIDYL CARBOXYPEPTIDASE"/>
    <property type="match status" value="1"/>
</dbReference>
<dbReference type="Gene3D" id="1.10.1370.10">
    <property type="entry name" value="Neurolysin, domain 3"/>
    <property type="match status" value="1"/>
</dbReference>
<dbReference type="GO" id="GO:0016787">
    <property type="term" value="F:hydrolase activity"/>
    <property type="evidence" value="ECO:0007669"/>
    <property type="project" value="UniProtKB-KW"/>
</dbReference>
<gene>
    <name evidence="10" type="ORF">QRD43_08820</name>
</gene>
<dbReference type="Pfam" id="PF01432">
    <property type="entry name" value="Peptidase_M3"/>
    <property type="match status" value="1"/>
</dbReference>
<evidence type="ECO:0000259" key="9">
    <source>
        <dbReference type="Pfam" id="PF01432"/>
    </source>
</evidence>
<keyword evidence="11" id="KW-1185">Reference proteome</keyword>
<dbReference type="Proteomes" id="UP001238603">
    <property type="component" value="Unassembled WGS sequence"/>
</dbReference>
<keyword evidence="4 7" id="KW-0378">Hydrolase</keyword>
<evidence type="ECO:0000256" key="1">
    <source>
        <dbReference type="ARBA" id="ARBA00006040"/>
    </source>
</evidence>
<evidence type="ECO:0000256" key="4">
    <source>
        <dbReference type="ARBA" id="ARBA00022801"/>
    </source>
</evidence>
<sequence>MKLSYVLAAGVSLATPLTAALAAETSSASAPVTTPATAPNALLSESPLPLRYPPFDKIRDADFAPALDAGMAEHLKEVAAIADNPAAPTFENTIVALERSGRTLNRATTVLFSLLGADSNPARLKLQAEYATKLAAHGDAISLNPKLFQRIQALYQQRDKFGAVEQRLTERYYKRLVRSGAQLDEAQKTRIKAINADLARLGAQFNQAVLAEVNASAVVVDSEAELKGLSAGQIAAAREAAKARGLDGKFVIALLNTTGQPFEAQLENRALRERLHKASVARGSRGNEHDTTAIVAQVAALRAERAQLLGYATHADFVLEEETAKNQQAVNAMLRQLAPAAVAAARREGAELQALIDKEQAAKGQPSFRLEAWDWAFYSERLRAAKFGFDESQLKPYLELTNVLEKGVFYAAEKVYGLRFKERKDLPVYHPDVRVYDVFNADGSQLAIFIADMYARPSKRGGAWMNAYVSQNGLEGTLPVVANHLNIPKPPAGEPTLMTWDEVRTTFHEFGHALHGMFSQVKYPTFAGTAVPRDFVEFPSQVNEMWADWPEILSHYAQHYKTGETMPRALLDKVLAAGKFNQGQATTEYLASSVLDQRWHQLKAGEVPKADQVMAFEARVLKEEGFDYAAVPPRYRTPYFSHIMGGYAAGYYAYIWSEVLDANTVDWFKAQGGLKRELGDAFRAKLLSQGGSRDALDLFRGVVGHEPKIEPLLERRGLKVKGGADGKVATAN</sequence>
<feature type="signal peptide" evidence="8">
    <location>
        <begin position="1"/>
        <end position="22"/>
    </location>
</feature>
<keyword evidence="8" id="KW-0732">Signal</keyword>
<keyword evidence="6 7" id="KW-0482">Metalloprotease</keyword>
<dbReference type="InterPro" id="IPR024077">
    <property type="entry name" value="Neurolysin/TOP_dom2"/>
</dbReference>
<comment type="caution">
    <text evidence="10">The sequence shown here is derived from an EMBL/GenBank/DDBJ whole genome shotgun (WGS) entry which is preliminary data.</text>
</comment>
<dbReference type="Gene3D" id="3.40.390.10">
    <property type="entry name" value="Collagenase (Catalytic Domain)"/>
    <property type="match status" value="1"/>
</dbReference>
<dbReference type="InterPro" id="IPR024079">
    <property type="entry name" value="MetalloPept_cat_dom_sf"/>
</dbReference>
<accession>A0ABT7LGN2</accession>
<dbReference type="PANTHER" id="PTHR43660">
    <property type="entry name" value="DIPEPTIDYL CARBOXYPEPTIDASE"/>
    <property type="match status" value="1"/>
</dbReference>
<evidence type="ECO:0000256" key="2">
    <source>
        <dbReference type="ARBA" id="ARBA00022670"/>
    </source>
</evidence>
<name>A0ABT7LGN2_9BURK</name>
<organism evidence="10 11">
    <name type="scientific">Roseateles subflavus</name>
    <dbReference type="NCBI Taxonomy" id="3053353"/>
    <lineage>
        <taxon>Bacteria</taxon>
        <taxon>Pseudomonadati</taxon>
        <taxon>Pseudomonadota</taxon>
        <taxon>Betaproteobacteria</taxon>
        <taxon>Burkholderiales</taxon>
        <taxon>Sphaerotilaceae</taxon>
        <taxon>Roseateles</taxon>
    </lineage>
</organism>
<evidence type="ECO:0000313" key="10">
    <source>
        <dbReference type="EMBL" id="MDL5032012.1"/>
    </source>
</evidence>
<protein>
    <submittedName>
        <fullName evidence="10">M3 family metallopeptidase</fullName>
        <ecNumber evidence="10">3.4.24.-</ecNumber>
    </submittedName>
</protein>
<feature type="domain" description="Peptidase M3A/M3B catalytic" evidence="9">
    <location>
        <begin position="265"/>
        <end position="717"/>
    </location>
</feature>
<dbReference type="InterPro" id="IPR034005">
    <property type="entry name" value="M3A_DCP"/>
</dbReference>
<evidence type="ECO:0000256" key="3">
    <source>
        <dbReference type="ARBA" id="ARBA00022723"/>
    </source>
</evidence>
<dbReference type="RefSeq" id="WP_285982116.1">
    <property type="nucleotide sequence ID" value="NZ_JASVDS010000002.1"/>
</dbReference>
<keyword evidence="2 7" id="KW-0645">Protease</keyword>
<evidence type="ECO:0000256" key="6">
    <source>
        <dbReference type="ARBA" id="ARBA00023049"/>
    </source>
</evidence>
<proteinExistence type="inferred from homology"/>
<evidence type="ECO:0000256" key="7">
    <source>
        <dbReference type="RuleBase" id="RU003435"/>
    </source>
</evidence>
<dbReference type="InterPro" id="IPR045090">
    <property type="entry name" value="Pept_M3A_M3B"/>
</dbReference>
<keyword evidence="5 7" id="KW-0862">Zinc</keyword>
<comment type="cofactor">
    <cofactor evidence="7">
        <name>Zn(2+)</name>
        <dbReference type="ChEBI" id="CHEBI:29105"/>
    </cofactor>
    <text evidence="7">Binds 1 zinc ion.</text>
</comment>
<dbReference type="EMBL" id="JASVDS010000002">
    <property type="protein sequence ID" value="MDL5032012.1"/>
    <property type="molecule type" value="Genomic_DNA"/>
</dbReference>
<dbReference type="SUPFAM" id="SSF55486">
    <property type="entry name" value="Metalloproteases ('zincins'), catalytic domain"/>
    <property type="match status" value="1"/>
</dbReference>
<evidence type="ECO:0000256" key="8">
    <source>
        <dbReference type="SAM" id="SignalP"/>
    </source>
</evidence>